<evidence type="ECO:0000313" key="2">
    <source>
        <dbReference type="EMBL" id="KOM37461.1"/>
    </source>
</evidence>
<evidence type="ECO:0000313" key="3">
    <source>
        <dbReference type="Proteomes" id="UP000053144"/>
    </source>
</evidence>
<dbReference type="PANTHER" id="PTHR10242:SF4">
    <property type="entry name" value="OS07G0657600 PROTEIN"/>
    <property type="match status" value="1"/>
</dbReference>
<dbReference type="InterPro" id="IPR011257">
    <property type="entry name" value="DNA_glycosylase"/>
</dbReference>
<gene>
    <name evidence="1" type="ORF">HKW66_Vig0115260</name>
    <name evidence="2" type="ORF">LR48_Vigan03g084300</name>
</gene>
<dbReference type="Proteomes" id="UP000743370">
    <property type="component" value="Unassembled WGS sequence"/>
</dbReference>
<dbReference type="Proteomes" id="UP000053144">
    <property type="component" value="Chromosome 3"/>
</dbReference>
<dbReference type="GO" id="GO:0034039">
    <property type="term" value="F:8-oxo-7,8-dihydroguanine DNA N-glycosylase activity"/>
    <property type="evidence" value="ECO:0007669"/>
    <property type="project" value="TreeGrafter"/>
</dbReference>
<evidence type="ECO:0008006" key="5">
    <source>
        <dbReference type="Google" id="ProtNLM"/>
    </source>
</evidence>
<reference evidence="1 4" key="3">
    <citation type="submission" date="2020-05" db="EMBL/GenBank/DDBJ databases">
        <title>Vigna angularis (adzuki bean) Var. LongXiaoDou No. 4 denovo assembly.</title>
        <authorList>
            <person name="Xiang H."/>
        </authorList>
    </citation>
    <scope>NUCLEOTIDE SEQUENCE [LARGE SCALE GENOMIC DNA]</scope>
    <source>
        <tissue evidence="1">Leaf</tissue>
    </source>
</reference>
<dbReference type="STRING" id="3914.A0A0L9U3X4"/>
<protein>
    <recommendedName>
        <fullName evidence="5">HhH-GPD domain-containing protein</fullName>
    </recommendedName>
</protein>
<dbReference type="Gene3D" id="1.10.340.30">
    <property type="entry name" value="Hypothetical protein, domain 2"/>
    <property type="match status" value="1"/>
</dbReference>
<dbReference type="EMBL" id="JABFOF010000002">
    <property type="protein sequence ID" value="KAG2404604.1"/>
    <property type="molecule type" value="Genomic_DNA"/>
</dbReference>
<dbReference type="GO" id="GO:0005634">
    <property type="term" value="C:nucleus"/>
    <property type="evidence" value="ECO:0007669"/>
    <property type="project" value="TreeGrafter"/>
</dbReference>
<organism evidence="2 3">
    <name type="scientific">Phaseolus angularis</name>
    <name type="common">Azuki bean</name>
    <name type="synonym">Vigna angularis</name>
    <dbReference type="NCBI Taxonomy" id="3914"/>
    <lineage>
        <taxon>Eukaryota</taxon>
        <taxon>Viridiplantae</taxon>
        <taxon>Streptophyta</taxon>
        <taxon>Embryophyta</taxon>
        <taxon>Tracheophyta</taxon>
        <taxon>Spermatophyta</taxon>
        <taxon>Magnoliopsida</taxon>
        <taxon>eudicotyledons</taxon>
        <taxon>Gunneridae</taxon>
        <taxon>Pentapetalae</taxon>
        <taxon>rosids</taxon>
        <taxon>fabids</taxon>
        <taxon>Fabales</taxon>
        <taxon>Fabaceae</taxon>
        <taxon>Papilionoideae</taxon>
        <taxon>50 kb inversion clade</taxon>
        <taxon>NPAAA clade</taxon>
        <taxon>indigoferoid/millettioid clade</taxon>
        <taxon>Phaseoleae</taxon>
        <taxon>Vigna</taxon>
    </lineage>
</organism>
<reference evidence="3" key="1">
    <citation type="journal article" date="2015" name="Proc. Natl. Acad. Sci. U.S.A.">
        <title>Genome sequencing of adzuki bean (Vigna angularis) provides insight into high starch and low fat accumulation and domestication.</title>
        <authorList>
            <person name="Yang K."/>
            <person name="Tian Z."/>
            <person name="Chen C."/>
            <person name="Luo L."/>
            <person name="Zhao B."/>
            <person name="Wang Z."/>
            <person name="Yu L."/>
            <person name="Li Y."/>
            <person name="Sun Y."/>
            <person name="Li W."/>
            <person name="Chen Y."/>
            <person name="Li Y."/>
            <person name="Zhang Y."/>
            <person name="Ai D."/>
            <person name="Zhao J."/>
            <person name="Shang C."/>
            <person name="Ma Y."/>
            <person name="Wu B."/>
            <person name="Wang M."/>
            <person name="Gao L."/>
            <person name="Sun D."/>
            <person name="Zhang P."/>
            <person name="Guo F."/>
            <person name="Wang W."/>
            <person name="Li Y."/>
            <person name="Wang J."/>
            <person name="Varshney R.K."/>
            <person name="Wang J."/>
            <person name="Ling H.Q."/>
            <person name="Wan P."/>
        </authorList>
    </citation>
    <scope>NUCLEOTIDE SEQUENCE</scope>
    <source>
        <strain evidence="3">cv. Jingnong 6</strain>
    </source>
</reference>
<dbReference type="SUPFAM" id="SSF48150">
    <property type="entry name" value="DNA-glycosylase"/>
    <property type="match status" value="1"/>
</dbReference>
<reference evidence="2" key="2">
    <citation type="submission" date="2015-02" db="EMBL/GenBank/DDBJ databases">
        <authorList>
            <person name="Chooi Y.-H."/>
        </authorList>
    </citation>
    <scope>NUCLEOTIDE SEQUENCE</scope>
    <source>
        <tissue evidence="2">Seedling</tissue>
    </source>
</reference>
<dbReference type="Gramene" id="KOM37461">
    <property type="protein sequence ID" value="KOM37461"/>
    <property type="gene ID" value="LR48_Vigan03g084300"/>
</dbReference>
<dbReference type="GO" id="GO:0006285">
    <property type="term" value="P:base-excision repair, AP site formation"/>
    <property type="evidence" value="ECO:0007669"/>
    <property type="project" value="TreeGrafter"/>
</dbReference>
<dbReference type="AlphaFoldDB" id="A0A0L9U3X4"/>
<dbReference type="InterPro" id="IPR052054">
    <property type="entry name" value="Oxidative_DNA_repair_enzyme"/>
</dbReference>
<evidence type="ECO:0000313" key="1">
    <source>
        <dbReference type="EMBL" id="KAG2404604.1"/>
    </source>
</evidence>
<evidence type="ECO:0000313" key="4">
    <source>
        <dbReference type="Proteomes" id="UP000743370"/>
    </source>
</evidence>
<dbReference type="EMBL" id="CM003373">
    <property type="protein sequence ID" value="KOM37461.1"/>
    <property type="molecule type" value="Genomic_DNA"/>
</dbReference>
<sequence length="214" mass="23761">MATVGRSYIGDAEEIGGRKGGVGEARVGGLTHSARATGTSAQGLEFEDEAGGVVNLALVVVRVVVKERGYGSDAACVERAEGDLESGVEGCFVAVKEAERVRDLEYRARYILEFAQAIVEGKNQLEQLEELSKDASLSCYKQLGDQLKQIKGFGPFTRTNVLMCLGYYHAIPWDFETVRHLKQVLFLFHYVYPHLRFPSHFVYYKNALDVNELC</sequence>
<name>A0A0L9U3X4_PHAAN</name>
<dbReference type="PANTHER" id="PTHR10242">
    <property type="entry name" value="8-OXOGUANINE DNA GLYCOSYLASE"/>
    <property type="match status" value="1"/>
</dbReference>
<accession>A0A0L9U3X4</accession>
<proteinExistence type="predicted"/>